<keyword evidence="5" id="KW-0862">Zinc</keyword>
<dbReference type="GO" id="GO:0004813">
    <property type="term" value="F:alanine-tRNA ligase activity"/>
    <property type="evidence" value="ECO:0007669"/>
    <property type="project" value="InterPro"/>
</dbReference>
<feature type="domain" description="Alanyl-transfer RNA synthetases family profile" evidence="7">
    <location>
        <begin position="1"/>
        <end position="220"/>
    </location>
</feature>
<dbReference type="GO" id="GO:0002161">
    <property type="term" value="F:aminoacyl-tRNA deacylase activity"/>
    <property type="evidence" value="ECO:0007669"/>
    <property type="project" value="UniProtKB-ARBA"/>
</dbReference>
<dbReference type="Gene3D" id="3.30.980.10">
    <property type="entry name" value="Threonyl-trna Synthetase, Chain A, domain 2"/>
    <property type="match status" value="1"/>
</dbReference>
<dbReference type="Gene3D" id="2.40.30.130">
    <property type="match status" value="1"/>
</dbReference>
<evidence type="ECO:0000313" key="9">
    <source>
        <dbReference type="Proteomes" id="UP001139365"/>
    </source>
</evidence>
<evidence type="ECO:0000259" key="7">
    <source>
        <dbReference type="PROSITE" id="PS50860"/>
    </source>
</evidence>
<keyword evidence="4" id="KW-0479">Metal-binding</keyword>
<dbReference type="GO" id="GO:0005737">
    <property type="term" value="C:cytoplasm"/>
    <property type="evidence" value="ECO:0007669"/>
    <property type="project" value="UniProtKB-SubCell"/>
</dbReference>
<name>A0AAE3K1X7_9BACT</name>
<dbReference type="Pfam" id="PF07973">
    <property type="entry name" value="tRNA_SAD"/>
    <property type="match status" value="1"/>
</dbReference>
<dbReference type="PROSITE" id="PS51257">
    <property type="entry name" value="PROKAR_LIPOPROTEIN"/>
    <property type="match status" value="1"/>
</dbReference>
<organism evidence="8 9">
    <name type="scientific">Candidatus Colimorpha enterica</name>
    <dbReference type="NCBI Taxonomy" id="3083063"/>
    <lineage>
        <taxon>Bacteria</taxon>
        <taxon>Pseudomonadati</taxon>
        <taxon>Bacteroidota</taxon>
        <taxon>Bacteroidia</taxon>
        <taxon>Bacteroidales</taxon>
        <taxon>Candidatus Colimorpha</taxon>
    </lineage>
</organism>
<sequence length="375" mass="39402">MEKIYDSSPLTTGFTAGVTSCIPSEGGKYSVTLDRTAFFPGGGGQECDTGYIGGARVASVTESGGEIFHLTDTPFEVGTEVKCSVDREKRLSRMASHTGEHIVSALMHRNFGFSNVGFHMGSGDVTADFDGVIDAAQLAAVEAGANAVIRENLPVTVSYPDSETLSAMKYRSKLDLTENVRIVSVGDFDRCACCAPHMPETGMIGMLVFTGFQHWRGGIRVHMLCGADAVSFCRAAVDRSDALCRLLSSKPEKLTDSVIRLTEENAALKRAVSDMNAVVNDAVLSGLSRTGKPLVLRDGRDDMTALRTLAVSAHAINGAPVCVIGGSGRFAVAGEDLKAGFALLSSRIPVRGGGSDTLICGSAEGDIGGVFAEVF</sequence>
<dbReference type="GO" id="GO:0046872">
    <property type="term" value="F:metal ion binding"/>
    <property type="evidence" value="ECO:0007669"/>
    <property type="project" value="UniProtKB-KW"/>
</dbReference>
<dbReference type="InterPro" id="IPR012947">
    <property type="entry name" value="tRNA_SAD"/>
</dbReference>
<dbReference type="InterPro" id="IPR009000">
    <property type="entry name" value="Transl_B-barrel_sf"/>
</dbReference>
<dbReference type="InterPro" id="IPR051335">
    <property type="entry name" value="Alanyl-tRNA_Editing_Enzymes"/>
</dbReference>
<comment type="caution">
    <text evidence="8">The sequence shown here is derived from an EMBL/GenBank/DDBJ whole genome shotgun (WGS) entry which is preliminary data.</text>
</comment>
<evidence type="ECO:0000256" key="3">
    <source>
        <dbReference type="ARBA" id="ARBA00017959"/>
    </source>
</evidence>
<dbReference type="InterPro" id="IPR018165">
    <property type="entry name" value="Ala-tRNA-synth_IIc_core"/>
</dbReference>
<dbReference type="SUPFAM" id="SSF50447">
    <property type="entry name" value="Translation proteins"/>
    <property type="match status" value="1"/>
</dbReference>
<dbReference type="SMART" id="SM00863">
    <property type="entry name" value="tRNA_SAD"/>
    <property type="match status" value="1"/>
</dbReference>
<dbReference type="AlphaFoldDB" id="A0AAE3K1X7"/>
<comment type="subcellular location">
    <subcellularLocation>
        <location evidence="2">Cytoplasm</location>
    </subcellularLocation>
</comment>
<evidence type="ECO:0000256" key="1">
    <source>
        <dbReference type="ARBA" id="ARBA00001947"/>
    </source>
</evidence>
<dbReference type="GO" id="GO:0005524">
    <property type="term" value="F:ATP binding"/>
    <property type="evidence" value="ECO:0007669"/>
    <property type="project" value="InterPro"/>
</dbReference>
<evidence type="ECO:0000256" key="5">
    <source>
        <dbReference type="ARBA" id="ARBA00022833"/>
    </source>
</evidence>
<dbReference type="GO" id="GO:0003676">
    <property type="term" value="F:nucleic acid binding"/>
    <property type="evidence" value="ECO:0007669"/>
    <property type="project" value="InterPro"/>
</dbReference>
<evidence type="ECO:0000256" key="4">
    <source>
        <dbReference type="ARBA" id="ARBA00022723"/>
    </source>
</evidence>
<gene>
    <name evidence="8" type="ORF">MR241_07250</name>
</gene>
<dbReference type="InterPro" id="IPR018164">
    <property type="entry name" value="Ala-tRNA-synth_IIc_N"/>
</dbReference>
<dbReference type="Proteomes" id="UP001139365">
    <property type="component" value="Unassembled WGS sequence"/>
</dbReference>
<protein>
    <recommendedName>
        <fullName evidence="3">Alanine--tRNA ligase</fullName>
    </recommendedName>
    <alternativeName>
        <fullName evidence="6">Alanyl-tRNA synthetase</fullName>
    </alternativeName>
</protein>
<dbReference type="PANTHER" id="PTHR43462:SF1">
    <property type="entry name" value="ALANYL-TRNA EDITING PROTEIN AARSD1"/>
    <property type="match status" value="1"/>
</dbReference>
<dbReference type="PANTHER" id="PTHR43462">
    <property type="entry name" value="ALANYL-TRNA EDITING PROTEIN"/>
    <property type="match status" value="1"/>
</dbReference>
<comment type="cofactor">
    <cofactor evidence="1">
        <name>Zn(2+)</name>
        <dbReference type="ChEBI" id="CHEBI:29105"/>
    </cofactor>
</comment>
<dbReference type="EMBL" id="JALEMU010000119">
    <property type="protein sequence ID" value="MCI5756074.1"/>
    <property type="molecule type" value="Genomic_DNA"/>
</dbReference>
<dbReference type="SUPFAM" id="SSF55186">
    <property type="entry name" value="ThrRS/AlaRS common domain"/>
    <property type="match status" value="1"/>
</dbReference>
<evidence type="ECO:0000256" key="2">
    <source>
        <dbReference type="ARBA" id="ARBA00004496"/>
    </source>
</evidence>
<dbReference type="InterPro" id="IPR018163">
    <property type="entry name" value="Thr/Ala-tRNA-synth_IIc_edit"/>
</dbReference>
<evidence type="ECO:0000313" key="8">
    <source>
        <dbReference type="EMBL" id="MCI5756074.1"/>
    </source>
</evidence>
<evidence type="ECO:0000256" key="6">
    <source>
        <dbReference type="ARBA" id="ARBA00032577"/>
    </source>
</evidence>
<accession>A0AAE3K1X7</accession>
<dbReference type="GO" id="GO:0006419">
    <property type="term" value="P:alanyl-tRNA aminoacylation"/>
    <property type="evidence" value="ECO:0007669"/>
    <property type="project" value="InterPro"/>
</dbReference>
<dbReference type="Pfam" id="PF01411">
    <property type="entry name" value="tRNA-synt_2c"/>
    <property type="match status" value="1"/>
</dbReference>
<proteinExistence type="predicted"/>
<dbReference type="PROSITE" id="PS50860">
    <property type="entry name" value="AA_TRNA_LIGASE_II_ALA"/>
    <property type="match status" value="1"/>
</dbReference>
<reference evidence="8 9" key="1">
    <citation type="submission" date="2022-03" db="EMBL/GenBank/DDBJ databases">
        <title>Metagenome-assembled genomes from swine fecal metagenomes.</title>
        <authorList>
            <person name="Holman D.B."/>
            <person name="Kommadath A."/>
        </authorList>
    </citation>
    <scope>NUCLEOTIDE SEQUENCE [LARGE SCALE GENOMIC DNA]</scope>
    <source>
        <strain evidence="8">SUG147</strain>
    </source>
</reference>